<proteinExistence type="predicted"/>
<evidence type="ECO:0000313" key="1">
    <source>
        <dbReference type="EMBL" id="CAE8708903.1"/>
    </source>
</evidence>
<gene>
    <name evidence="1" type="ORF">PGLA2088_LOCUS35162</name>
</gene>
<dbReference type="Proteomes" id="UP000626109">
    <property type="component" value="Unassembled WGS sequence"/>
</dbReference>
<dbReference type="AlphaFoldDB" id="A0A813KJL4"/>
<name>A0A813KJL4_POLGL</name>
<organism evidence="1 2">
    <name type="scientific">Polarella glacialis</name>
    <name type="common">Dinoflagellate</name>
    <dbReference type="NCBI Taxonomy" id="89957"/>
    <lineage>
        <taxon>Eukaryota</taxon>
        <taxon>Sar</taxon>
        <taxon>Alveolata</taxon>
        <taxon>Dinophyceae</taxon>
        <taxon>Suessiales</taxon>
        <taxon>Suessiaceae</taxon>
        <taxon>Polarella</taxon>
    </lineage>
</organism>
<comment type="caution">
    <text evidence="1">The sequence shown here is derived from an EMBL/GenBank/DDBJ whole genome shotgun (WGS) entry which is preliminary data.</text>
</comment>
<accession>A0A813KJL4</accession>
<dbReference type="EMBL" id="CAJNNW010031759">
    <property type="protein sequence ID" value="CAE8708903.1"/>
    <property type="molecule type" value="Genomic_DNA"/>
</dbReference>
<reference evidence="1" key="1">
    <citation type="submission" date="2021-02" db="EMBL/GenBank/DDBJ databases">
        <authorList>
            <person name="Dougan E. K."/>
            <person name="Rhodes N."/>
            <person name="Thang M."/>
            <person name="Chan C."/>
        </authorList>
    </citation>
    <scope>NUCLEOTIDE SEQUENCE</scope>
</reference>
<sequence>MCPHARSQRDLGSSGIHVFAETDVSFFPGWSSAFKECLETSDLCIGQQPGITMEAKKTLNIGVIVFRCTVQVSKFLHRFRKLLEGRVGRGVFGSDQTLFESELRSQEVFPWSVFSPRVLYTGTEPFSLGYLKVFHVAHSGSTLKTKTRALGKYRSMMALLRQANCHARPLHPFCCTAGVEVPSPVSLRRTFVASDFAELLEDSASYVDGYMAKDDVFFSLAISLYGDPTVPKVNQFEGRGLESGLRSLRIWPLRS</sequence>
<protein>
    <submittedName>
        <fullName evidence="1">Uncharacterized protein</fullName>
    </submittedName>
</protein>
<evidence type="ECO:0000313" key="2">
    <source>
        <dbReference type="Proteomes" id="UP000626109"/>
    </source>
</evidence>